<keyword evidence="1" id="KW-0812">Transmembrane</keyword>
<evidence type="ECO:0000313" key="2">
    <source>
        <dbReference type="EMBL" id="SUJ02875.1"/>
    </source>
</evidence>
<reference evidence="2 3" key="1">
    <citation type="submission" date="2018-06" db="EMBL/GenBank/DDBJ databases">
        <authorList>
            <consortium name="Pathogen Informatics"/>
            <person name="Doyle S."/>
        </authorList>
    </citation>
    <scope>NUCLEOTIDE SEQUENCE [LARGE SCALE GENOMIC DNA]</scope>
    <source>
        <strain evidence="2 3">NCTC10738</strain>
    </source>
</reference>
<dbReference type="AlphaFoldDB" id="A0A380BMP7"/>
<gene>
    <name evidence="2" type="ORF">NCTC10738_03543</name>
</gene>
<protein>
    <submittedName>
        <fullName evidence="2">Uncharacterized protein</fullName>
    </submittedName>
</protein>
<evidence type="ECO:0000256" key="1">
    <source>
        <dbReference type="SAM" id="Phobius"/>
    </source>
</evidence>
<keyword evidence="1" id="KW-0472">Membrane</keyword>
<dbReference type="EMBL" id="UGYO01000002">
    <property type="protein sequence ID" value="SUJ02875.1"/>
    <property type="molecule type" value="Genomic_DNA"/>
</dbReference>
<feature type="transmembrane region" description="Helical" evidence="1">
    <location>
        <begin position="15"/>
        <end position="36"/>
    </location>
</feature>
<keyword evidence="1" id="KW-1133">Transmembrane helix</keyword>
<accession>A0A380BMP7</accession>
<proteinExistence type="predicted"/>
<dbReference type="PROSITE" id="PS51257">
    <property type="entry name" value="PROKAR_LIPOPROTEIN"/>
    <property type="match status" value="1"/>
</dbReference>
<keyword evidence="3" id="KW-1185">Reference proteome</keyword>
<dbReference type="Proteomes" id="UP000254069">
    <property type="component" value="Unassembled WGS sequence"/>
</dbReference>
<name>A0A380BMP7_9GAMM</name>
<evidence type="ECO:0000313" key="3">
    <source>
        <dbReference type="Proteomes" id="UP000254069"/>
    </source>
</evidence>
<organism evidence="2 3">
    <name type="scientific">Shewanella algae</name>
    <dbReference type="NCBI Taxonomy" id="38313"/>
    <lineage>
        <taxon>Bacteria</taxon>
        <taxon>Pseudomonadati</taxon>
        <taxon>Pseudomonadota</taxon>
        <taxon>Gammaproteobacteria</taxon>
        <taxon>Alteromonadales</taxon>
        <taxon>Shewanellaceae</taxon>
        <taxon>Shewanella</taxon>
    </lineage>
</organism>
<sequence length="37" mass="4278">MFSQWKNQSFRGPTLLLIVESILFLLFFLMASCGLII</sequence>